<dbReference type="Pfam" id="PF10392">
    <property type="entry name" value="COG5_N"/>
    <property type="match status" value="1"/>
</dbReference>
<dbReference type="KEGG" id="phet:94288790"/>
<dbReference type="GeneID" id="94288790"/>
<dbReference type="GO" id="GO:0017119">
    <property type="term" value="C:Golgi transport complex"/>
    <property type="evidence" value="ECO:0007669"/>
    <property type="project" value="InterPro"/>
</dbReference>
<name>A0A836L418_9TRYP</name>
<dbReference type="GO" id="GO:0000139">
    <property type="term" value="C:Golgi membrane"/>
    <property type="evidence" value="ECO:0007669"/>
    <property type="project" value="UniProtKB-SubCell"/>
</dbReference>
<dbReference type="EMBL" id="JAFJZO010000032">
    <property type="protein sequence ID" value="KAG5496387.1"/>
    <property type="molecule type" value="Genomic_DNA"/>
</dbReference>
<evidence type="ECO:0000256" key="1">
    <source>
        <dbReference type="ARBA" id="ARBA00004395"/>
    </source>
</evidence>
<dbReference type="RefSeq" id="XP_067754870.1">
    <property type="nucleotide sequence ID" value="XM_067898713.1"/>
</dbReference>
<dbReference type="Proteomes" id="UP000674318">
    <property type="component" value="Chromosome 32"/>
</dbReference>
<reference evidence="7 8" key="1">
    <citation type="submission" date="2021-02" db="EMBL/GenBank/DDBJ databases">
        <title>Porcisia hertigi Genome sequencing and assembly.</title>
        <authorList>
            <person name="Almutairi H."/>
            <person name="Gatherer D."/>
        </authorList>
    </citation>
    <scope>NUCLEOTIDE SEQUENCE [LARGE SCALE GENOMIC DNA]</scope>
    <source>
        <strain evidence="7 8">C119</strain>
    </source>
</reference>
<dbReference type="GO" id="GO:0006891">
    <property type="term" value="P:intra-Golgi vesicle-mediated transport"/>
    <property type="evidence" value="ECO:0007669"/>
    <property type="project" value="InterPro"/>
</dbReference>
<evidence type="ECO:0000259" key="5">
    <source>
        <dbReference type="Pfam" id="PF10392"/>
    </source>
</evidence>
<feature type="domain" description="Conserved oligomeric Golgi complex subunit 5 N-terminal" evidence="5">
    <location>
        <begin position="5"/>
        <end position="128"/>
    </location>
</feature>
<dbReference type="InterPro" id="IPR019465">
    <property type="entry name" value="Cog5"/>
</dbReference>
<dbReference type="PANTHER" id="PTHR13228:SF3">
    <property type="entry name" value="CONSERVED OLIGOMERIC GOLGI COMPLEX SUBUNIT 5"/>
    <property type="match status" value="1"/>
</dbReference>
<evidence type="ECO:0000259" key="6">
    <source>
        <dbReference type="Pfam" id="PF20649"/>
    </source>
</evidence>
<evidence type="ECO:0000313" key="8">
    <source>
        <dbReference type="Proteomes" id="UP000674318"/>
    </source>
</evidence>
<dbReference type="OrthoDB" id="18786at2759"/>
<evidence type="ECO:0000313" key="7">
    <source>
        <dbReference type="EMBL" id="KAG5496387.1"/>
    </source>
</evidence>
<accession>A0A836L418</accession>
<keyword evidence="3" id="KW-0333">Golgi apparatus</keyword>
<comment type="subcellular location">
    <subcellularLocation>
        <location evidence="1">Golgi apparatus membrane</location>
        <topology evidence="1">Peripheral membrane protein</topology>
    </subcellularLocation>
</comment>
<proteinExistence type="predicted"/>
<sequence>MFSNEQLISPDFDEVAYLRYALRAASYSSEHARLESCIAEVKRGIRSTLAEHSDGLIDQARCTYKVQCEVAAVRRSTDSLQKASGRLRIMIEEPYMQLQSRVKELETTQEAMQLLQATLRFLSLTARLQEQLAATPALDILRASYTLRELEEELQDGTIRSLQIVDAQMPTVERHATIIRNKTHDLLTMTELMAPPNVNGGAVTAGSAASTAAFTSRLATQVSTGLQCAYILRMLSRTVHGFMTERRREVLRTIMRELDAQAIEAHISSEYDRLSRSPVSGHGGAVSEQAVTAHIVLLHIQKTLFIAVQHTQCVILLWRLLLQRRDPQTQEPYIFSIDSPVHLLVEYWSNITDKLRERLNSLQKRHTIRLALASAYPRYHHLVASFLSRSDLGYVAEGPVNAALSGGAVTDPLGTTAAGGAGTTTAAAALLSIHVTQCGMGDYLDVIDAVDAAVQLGVAGRGEGGSAFSLPGKSLGLVRTDASAPLATGFQDLRHMWLAQVTSEARDAFRMHALDRHREVISGVFSRLSSVVPLSVALAGQPSAVAPVRMQGSRRPPIPPQANALDIAVYTRLMTQEVQAYHQDPHTLDVLMDCVLSTLRQVHSKLMEAVKKYPLPPLPAVTSAPTSLHVMHLCIANGCTTLAHDCATVLSMIPHLAISRNAGGGAGVGGAENTSIGTSGTDLHTLHDPYMLVLEQLGTKRMELQKLFHAFHAMSEQSTKPFADSAVAVLLPTLTQVVDSVLRNELALSSAAAATITGAPVTASAGDSRTALVQFQSQCRQFTDRFFFLVDPHTSGWVEACQHVVDTMLARLLTRLVVTSPPPTLRGSPLTTAPAYVHTLQVVMPPLLHFVQIVQSAGTVGRTTSLLRGCVRQMEGFYEVCGQLAGAGSGDGASAVMIERLRPPIPLFFAKLMVLQYGVFTSVTPAPLSGLQGAGAPSALATALGVSEQGMLEYLEGVLLTDSVGRANAGASNVDGGEPSATGDTETNQKRQLLTAIDACFHEFVAAAPNEVAACLQELWKSVQVR</sequence>
<keyword evidence="8" id="KW-1185">Reference proteome</keyword>
<keyword evidence="4" id="KW-0472">Membrane</keyword>
<evidence type="ECO:0000256" key="2">
    <source>
        <dbReference type="ARBA" id="ARBA00020974"/>
    </source>
</evidence>
<gene>
    <name evidence="7" type="ORF">JKF63_02689</name>
</gene>
<comment type="caution">
    <text evidence="7">The sequence shown here is derived from an EMBL/GenBank/DDBJ whole genome shotgun (WGS) entry which is preliminary data.</text>
</comment>
<dbReference type="InterPro" id="IPR048485">
    <property type="entry name" value="COG5_helical"/>
</dbReference>
<protein>
    <recommendedName>
        <fullName evidence="2">Conserved oligomeric Golgi complex subunit 5</fullName>
    </recommendedName>
</protein>
<organism evidence="7 8">
    <name type="scientific">Porcisia hertigi</name>
    <dbReference type="NCBI Taxonomy" id="2761500"/>
    <lineage>
        <taxon>Eukaryota</taxon>
        <taxon>Discoba</taxon>
        <taxon>Euglenozoa</taxon>
        <taxon>Kinetoplastea</taxon>
        <taxon>Metakinetoplastina</taxon>
        <taxon>Trypanosomatida</taxon>
        <taxon>Trypanosomatidae</taxon>
        <taxon>Leishmaniinae</taxon>
        <taxon>Porcisia</taxon>
    </lineage>
</organism>
<dbReference type="InterPro" id="IPR049176">
    <property type="entry name" value="COG5_N"/>
</dbReference>
<evidence type="ECO:0000256" key="3">
    <source>
        <dbReference type="ARBA" id="ARBA00023034"/>
    </source>
</evidence>
<evidence type="ECO:0000256" key="4">
    <source>
        <dbReference type="ARBA" id="ARBA00023136"/>
    </source>
</evidence>
<dbReference type="PANTHER" id="PTHR13228">
    <property type="entry name" value="CONSERVED OLIGOMERIC GOLGI COMPLEX COMPONENT 5"/>
    <property type="match status" value="1"/>
</dbReference>
<feature type="domain" description="Conserved oligomeric Golgi complex subunit 5 helical" evidence="6">
    <location>
        <begin position="160"/>
        <end position="385"/>
    </location>
</feature>
<dbReference type="AlphaFoldDB" id="A0A836L418"/>
<dbReference type="Pfam" id="PF20649">
    <property type="entry name" value="COG5_C"/>
    <property type="match status" value="1"/>
</dbReference>